<feature type="region of interest" description="Disordered" evidence="1">
    <location>
        <begin position="388"/>
        <end position="408"/>
    </location>
</feature>
<feature type="compositionally biased region" description="Basic and acidic residues" evidence="1">
    <location>
        <begin position="390"/>
        <end position="406"/>
    </location>
</feature>
<accession>A0ABD3P8E5</accession>
<evidence type="ECO:0000259" key="2">
    <source>
        <dbReference type="PROSITE" id="PS51061"/>
    </source>
</evidence>
<evidence type="ECO:0000256" key="1">
    <source>
        <dbReference type="SAM" id="MobiDB-lite"/>
    </source>
</evidence>
<keyword evidence="4" id="KW-1185">Reference proteome</keyword>
<dbReference type="SUPFAM" id="SSF82708">
    <property type="entry name" value="R3H domain"/>
    <property type="match status" value="1"/>
</dbReference>
<evidence type="ECO:0000313" key="3">
    <source>
        <dbReference type="EMBL" id="KAL3782760.1"/>
    </source>
</evidence>
<dbReference type="InterPro" id="IPR001374">
    <property type="entry name" value="R3H_dom"/>
</dbReference>
<feature type="region of interest" description="Disordered" evidence="1">
    <location>
        <begin position="1"/>
        <end position="53"/>
    </location>
</feature>
<dbReference type="Proteomes" id="UP001516023">
    <property type="component" value="Unassembled WGS sequence"/>
</dbReference>
<dbReference type="InterPro" id="IPR029063">
    <property type="entry name" value="SAM-dependent_MTases_sf"/>
</dbReference>
<feature type="region of interest" description="Disordered" evidence="1">
    <location>
        <begin position="156"/>
        <end position="182"/>
    </location>
</feature>
<dbReference type="Pfam" id="PF01424">
    <property type="entry name" value="R3H"/>
    <property type="match status" value="1"/>
</dbReference>
<evidence type="ECO:0000313" key="4">
    <source>
        <dbReference type="Proteomes" id="UP001516023"/>
    </source>
</evidence>
<dbReference type="SUPFAM" id="SSF53335">
    <property type="entry name" value="S-adenosyl-L-methionine-dependent methyltransferases"/>
    <property type="match status" value="1"/>
</dbReference>
<dbReference type="CDD" id="cd02325">
    <property type="entry name" value="R3H"/>
    <property type="match status" value="1"/>
</dbReference>
<protein>
    <recommendedName>
        <fullName evidence="2">R3H domain-containing protein</fullName>
    </recommendedName>
</protein>
<dbReference type="EMBL" id="JABMIG020000277">
    <property type="protein sequence ID" value="KAL3782760.1"/>
    <property type="molecule type" value="Genomic_DNA"/>
</dbReference>
<name>A0ABD3P8E5_9STRA</name>
<dbReference type="InterPro" id="IPR025714">
    <property type="entry name" value="Methyltranfer_dom"/>
</dbReference>
<dbReference type="PROSITE" id="PS51061">
    <property type="entry name" value="R3H"/>
    <property type="match status" value="1"/>
</dbReference>
<dbReference type="Pfam" id="PF13679">
    <property type="entry name" value="Methyltransf_32"/>
    <property type="match status" value="1"/>
</dbReference>
<reference evidence="3 4" key="1">
    <citation type="journal article" date="2020" name="G3 (Bethesda)">
        <title>Improved Reference Genome for Cyclotella cryptica CCMP332, a Model for Cell Wall Morphogenesis, Salinity Adaptation, and Lipid Production in Diatoms (Bacillariophyta).</title>
        <authorList>
            <person name="Roberts W.R."/>
            <person name="Downey K.M."/>
            <person name="Ruck E.C."/>
            <person name="Traller J.C."/>
            <person name="Alverson A.J."/>
        </authorList>
    </citation>
    <scope>NUCLEOTIDE SEQUENCE [LARGE SCALE GENOMIC DNA]</scope>
    <source>
        <strain evidence="3 4">CCMP332</strain>
    </source>
</reference>
<gene>
    <name evidence="3" type="ORF">HJC23_003081</name>
</gene>
<organism evidence="3 4">
    <name type="scientific">Cyclotella cryptica</name>
    <dbReference type="NCBI Taxonomy" id="29204"/>
    <lineage>
        <taxon>Eukaryota</taxon>
        <taxon>Sar</taxon>
        <taxon>Stramenopiles</taxon>
        <taxon>Ochrophyta</taxon>
        <taxon>Bacillariophyta</taxon>
        <taxon>Coscinodiscophyceae</taxon>
        <taxon>Thalassiosirophycidae</taxon>
        <taxon>Stephanodiscales</taxon>
        <taxon>Stephanodiscaceae</taxon>
        <taxon>Cyclotella</taxon>
    </lineage>
</organism>
<sequence length="636" mass="70787">MDGASNHHNRTAAVVLGQDSRPPVVRSSTMTFSDPRGSMPSQENKPAPPRKGANGVLLKKFEATLQQLFSSSTSSDPSRRALETLTPHYSIQPPRLSELETEELINVAKHFWKETGLLEEPGDSTAFQCGIDDNSGNIMSSPWPFDGPTALPSCGRVRKSQDPRNANGCYDETKTTKTKTGKDTGGVGDIMHAQRAWRKEIQLANLIHCVLALLPDNERASKIDKLDGRPNRAIRIVDFAGGTGHLAVPLALLLPHCDIVCVDLKKWSLDLLHKRVDGRLNDKVVDQTSVHESKEVKSTKTLPNLSTYYGSIQSYPDRFDIGIALHACGEASDWVLRKCLERNASFVICSCCCGKLRREAGNPYVYHSTGGNEKEIRYPQSTLFASLGEDAGKNDDKRQVSGDQKSRQITPDTFDEIAKAADYSELGDLRKPRNACRRVAKSLVEWDRLLFARECLRSKDRTGFGDGNGGCVVLTRMLPWEASTKNDIIIGWCNRRVNPYRLRGVDAPDNSVDIPRDKSCDGDFEVALHHLFGMTLSSLDDAPGTDANDHSIESAHDWSTLEEIEIKRKIESFVRQTTGKDTTVFRFPMGMGSRQRKLIHYVAEKMGLDHWGEGKKDREKTVVVALKGNRRQQNED</sequence>
<dbReference type="PANTHER" id="PTHR13369">
    <property type="match status" value="1"/>
</dbReference>
<dbReference type="Gene3D" id="3.40.50.150">
    <property type="entry name" value="Vaccinia Virus protein VP39"/>
    <property type="match status" value="1"/>
</dbReference>
<comment type="caution">
    <text evidence="3">The sequence shown here is derived from an EMBL/GenBank/DDBJ whole genome shotgun (WGS) entry which is preliminary data.</text>
</comment>
<dbReference type="PANTHER" id="PTHR13369:SF0">
    <property type="entry name" value="GLUTATHIONE S-TRANSFERASE C-TERMINAL DOMAIN-CONTAINING PROTEIN"/>
    <property type="match status" value="1"/>
</dbReference>
<dbReference type="GO" id="GO:0003676">
    <property type="term" value="F:nucleic acid binding"/>
    <property type="evidence" value="ECO:0007669"/>
    <property type="project" value="UniProtKB-UniRule"/>
</dbReference>
<proteinExistence type="predicted"/>
<feature type="domain" description="R3H" evidence="2">
    <location>
        <begin position="560"/>
        <end position="627"/>
    </location>
</feature>
<dbReference type="Gene3D" id="3.30.1370.50">
    <property type="entry name" value="R3H-like domain"/>
    <property type="match status" value="1"/>
</dbReference>
<dbReference type="AlphaFoldDB" id="A0ABD3P8E5"/>
<dbReference type="InterPro" id="IPR036867">
    <property type="entry name" value="R3H_dom_sf"/>
</dbReference>